<dbReference type="InterPro" id="IPR016166">
    <property type="entry name" value="FAD-bd_PCMH"/>
</dbReference>
<dbReference type="Gene3D" id="3.30.465.10">
    <property type="match status" value="1"/>
</dbReference>
<keyword evidence="4" id="KW-0560">Oxidoreductase</keyword>
<reference evidence="6 7" key="1">
    <citation type="submission" date="2024-01" db="EMBL/GenBank/DDBJ databases">
        <authorList>
            <person name="Allen C."/>
            <person name="Tagirdzhanova G."/>
        </authorList>
    </citation>
    <scope>NUCLEOTIDE SEQUENCE [LARGE SCALE GENOMIC DNA]</scope>
</reference>
<dbReference type="InterPro" id="IPR006094">
    <property type="entry name" value="Oxid_FAD_bind_N"/>
</dbReference>
<keyword evidence="2" id="KW-0285">Flavoprotein</keyword>
<accession>A0ABP0BTU2</accession>
<feature type="domain" description="FAD-binding PCMH-type" evidence="5">
    <location>
        <begin position="69"/>
        <end position="255"/>
    </location>
</feature>
<dbReference type="InterPro" id="IPR036318">
    <property type="entry name" value="FAD-bd_PCMH-like_sf"/>
</dbReference>
<name>A0ABP0BTU2_9PEZI</name>
<proteinExistence type="predicted"/>
<dbReference type="InterPro" id="IPR016167">
    <property type="entry name" value="FAD-bd_PCMH_sub1"/>
</dbReference>
<dbReference type="InterPro" id="IPR016169">
    <property type="entry name" value="FAD-bd_PCMH_sub2"/>
</dbReference>
<dbReference type="InterPro" id="IPR016164">
    <property type="entry name" value="FAD-linked_Oxase-like_C"/>
</dbReference>
<dbReference type="SUPFAM" id="SSF55103">
    <property type="entry name" value="FAD-linked oxidases, C-terminal domain"/>
    <property type="match status" value="1"/>
</dbReference>
<dbReference type="SUPFAM" id="SSF56176">
    <property type="entry name" value="FAD-binding/transporter-associated domain-like"/>
    <property type="match status" value="1"/>
</dbReference>
<dbReference type="Proteomes" id="UP001642482">
    <property type="component" value="Unassembled WGS sequence"/>
</dbReference>
<keyword evidence="7" id="KW-1185">Reference proteome</keyword>
<dbReference type="PROSITE" id="PS51387">
    <property type="entry name" value="FAD_PCMH"/>
    <property type="match status" value="1"/>
</dbReference>
<dbReference type="Gene3D" id="3.40.462.10">
    <property type="entry name" value="FAD-linked oxidases, C-terminal domain"/>
    <property type="match status" value="1"/>
</dbReference>
<dbReference type="InterPro" id="IPR016170">
    <property type="entry name" value="Cytok_DH_C_sf"/>
</dbReference>
<comment type="cofactor">
    <cofactor evidence="1">
        <name>FAD</name>
        <dbReference type="ChEBI" id="CHEBI:57692"/>
    </cofactor>
</comment>
<evidence type="ECO:0000256" key="3">
    <source>
        <dbReference type="ARBA" id="ARBA00022827"/>
    </source>
</evidence>
<gene>
    <name evidence="6" type="ORF">SEUCBS140593_004938</name>
</gene>
<protein>
    <recommendedName>
        <fullName evidence="5">FAD-binding PCMH-type domain-containing protein</fullName>
    </recommendedName>
</protein>
<evidence type="ECO:0000259" key="5">
    <source>
        <dbReference type="PROSITE" id="PS51387"/>
    </source>
</evidence>
<dbReference type="EMBL" id="CAWUHD010000045">
    <property type="protein sequence ID" value="CAK7222554.1"/>
    <property type="molecule type" value="Genomic_DNA"/>
</dbReference>
<evidence type="ECO:0000256" key="2">
    <source>
        <dbReference type="ARBA" id="ARBA00022630"/>
    </source>
</evidence>
<dbReference type="Pfam" id="PF02913">
    <property type="entry name" value="FAD-oxidase_C"/>
    <property type="match status" value="1"/>
</dbReference>
<dbReference type="Gene3D" id="3.30.43.10">
    <property type="entry name" value="Uridine Diphospho-n-acetylenolpyruvylglucosamine Reductase, domain 2"/>
    <property type="match status" value="1"/>
</dbReference>
<dbReference type="InterPro" id="IPR004113">
    <property type="entry name" value="FAD-bd_oxidored_4_C"/>
</dbReference>
<evidence type="ECO:0000256" key="1">
    <source>
        <dbReference type="ARBA" id="ARBA00001974"/>
    </source>
</evidence>
<keyword evidence="3" id="KW-0274">FAD</keyword>
<dbReference type="PANTHER" id="PTHR11748:SF114">
    <property type="entry name" value="ARYL-ALCOHOL OXIDASE VANILLYL-ALCOHOL OXIDASE (AFU_ORTHOLOGUE AFUA_3G09500)-RELATED"/>
    <property type="match status" value="1"/>
</dbReference>
<evidence type="ECO:0000256" key="4">
    <source>
        <dbReference type="ARBA" id="ARBA00023002"/>
    </source>
</evidence>
<dbReference type="Pfam" id="PF01565">
    <property type="entry name" value="FAD_binding_4"/>
    <property type="match status" value="1"/>
</dbReference>
<dbReference type="InterPro" id="IPR016171">
    <property type="entry name" value="Vanillyl_alc_oxidase_C-sub2"/>
</dbReference>
<sequence>MVTPRSPPSFDHARASPNMASPSDYTSFFDHVSRTIGAENVSRDGSSGALAGPSGQTAYGDLYPLGGERGTSPVGAIRPQTVEEVQEVLRAANKFGVPLWTVSRGKNLGYGGTAGVLGSSVTLDLQRMNRILEINEELAYAIVEPGVSFFDLYEEVTRRQLKLWPSVPAIGWGSVVGNTMDRGFGYTPDGEHVNAQCGIEVVLPNGEVMRTGMGAMTDSKLFALYKPGFGPSVDGLFSQSNLGVVTKMGIHMTPAPEAFCDVTVSVDGEADLVPLIDTLGDLLRRRIITNSPSVANVFRQLVISPDPEVAAVAKTLVAPDQAVPYATLEALRTRFGWGFWKSDFALYGTPEIVEAQLRAVQRAFAPVAGARVRHKLFVASPPATALTAHDIGPEEIPHAGMPTLAPLAMMNSRGDGCGHVSFSPLIPPCGRDVYAWYCAARDLTTAARFDFFADFHLYARYTIAIELVVFADAERDRMRGLFQQLLDDAAARGYSEYRTHVAFMDDVAAHFDYNDRALHRFVGHIKDLVDPNHILSPGKSGIWGSDSAPARANRT</sequence>
<evidence type="ECO:0000313" key="6">
    <source>
        <dbReference type="EMBL" id="CAK7222554.1"/>
    </source>
</evidence>
<organism evidence="6 7">
    <name type="scientific">Sporothrix eucalyptigena</name>
    <dbReference type="NCBI Taxonomy" id="1812306"/>
    <lineage>
        <taxon>Eukaryota</taxon>
        <taxon>Fungi</taxon>
        <taxon>Dikarya</taxon>
        <taxon>Ascomycota</taxon>
        <taxon>Pezizomycotina</taxon>
        <taxon>Sordariomycetes</taxon>
        <taxon>Sordariomycetidae</taxon>
        <taxon>Ophiostomatales</taxon>
        <taxon>Ophiostomataceae</taxon>
        <taxon>Sporothrix</taxon>
    </lineage>
</organism>
<evidence type="ECO:0000313" key="7">
    <source>
        <dbReference type="Proteomes" id="UP001642482"/>
    </source>
</evidence>
<dbReference type="Gene3D" id="1.10.45.10">
    <property type="entry name" value="Vanillyl-alcohol Oxidase, Chain A, domain 4"/>
    <property type="match status" value="1"/>
</dbReference>
<dbReference type="PANTHER" id="PTHR11748">
    <property type="entry name" value="D-LACTATE DEHYDROGENASE"/>
    <property type="match status" value="1"/>
</dbReference>
<comment type="caution">
    <text evidence="6">The sequence shown here is derived from an EMBL/GenBank/DDBJ whole genome shotgun (WGS) entry which is preliminary data.</text>
</comment>